<dbReference type="EMBL" id="VXIT01000018">
    <property type="protein sequence ID" value="KAA6407373.1"/>
    <property type="molecule type" value="Genomic_DNA"/>
</dbReference>
<dbReference type="AlphaFoldDB" id="A0A5M8PE72"/>
<comment type="caution">
    <text evidence="2">The sequence shown here is derived from an EMBL/GenBank/DDBJ whole genome shotgun (WGS) entry which is preliminary data.</text>
</comment>
<dbReference type="OrthoDB" id="5380376at2759"/>
<protein>
    <submittedName>
        <fullName evidence="2">Uncharacterized protein</fullName>
    </submittedName>
</protein>
<name>A0A5M8PE72_9LECA</name>
<evidence type="ECO:0000313" key="2">
    <source>
        <dbReference type="EMBL" id="KAA6407373.1"/>
    </source>
</evidence>
<reference evidence="2 3" key="1">
    <citation type="submission" date="2019-09" db="EMBL/GenBank/DDBJ databases">
        <title>The hologenome of the rock-dwelling lichen Lasallia pustulata.</title>
        <authorList>
            <person name="Greshake Tzovaras B."/>
            <person name="Segers F."/>
            <person name="Bicker A."/>
            <person name="Dal Grande F."/>
            <person name="Otte J."/>
            <person name="Hankeln T."/>
            <person name="Schmitt I."/>
            <person name="Ebersberger I."/>
        </authorList>
    </citation>
    <scope>NUCLEOTIDE SEQUENCE [LARGE SCALE GENOMIC DNA]</scope>
    <source>
        <strain evidence="2">A1-1</strain>
    </source>
</reference>
<proteinExistence type="predicted"/>
<evidence type="ECO:0000313" key="3">
    <source>
        <dbReference type="Proteomes" id="UP000324767"/>
    </source>
</evidence>
<dbReference type="Proteomes" id="UP000324767">
    <property type="component" value="Unassembled WGS sequence"/>
</dbReference>
<feature type="chain" id="PRO_5024438560" evidence="1">
    <location>
        <begin position="21"/>
        <end position="187"/>
    </location>
</feature>
<keyword evidence="1" id="KW-0732">Signal</keyword>
<gene>
    <name evidence="2" type="ORF">FRX48_08921</name>
</gene>
<organism evidence="2 3">
    <name type="scientific">Lasallia pustulata</name>
    <dbReference type="NCBI Taxonomy" id="136370"/>
    <lineage>
        <taxon>Eukaryota</taxon>
        <taxon>Fungi</taxon>
        <taxon>Dikarya</taxon>
        <taxon>Ascomycota</taxon>
        <taxon>Pezizomycotina</taxon>
        <taxon>Lecanoromycetes</taxon>
        <taxon>OSLEUM clade</taxon>
        <taxon>Umbilicariomycetidae</taxon>
        <taxon>Umbilicariales</taxon>
        <taxon>Umbilicariaceae</taxon>
        <taxon>Lasallia</taxon>
    </lineage>
</organism>
<evidence type="ECO:0000256" key="1">
    <source>
        <dbReference type="SAM" id="SignalP"/>
    </source>
</evidence>
<feature type="signal peptide" evidence="1">
    <location>
        <begin position="1"/>
        <end position="20"/>
    </location>
</feature>
<accession>A0A5M8PE72</accession>
<sequence>MRAFALSAMGALALLAIGSAIPTAASSISIPRSYVCTNAPSRVAGTAFDPRDLVPYKLRQSRGNPARTYWCAPNSETYVVFQSIITVAGPTIPSMLLNVFNQLSRRIQERGDGVVENGVYKWGPSRSGALVASFMNANNHQLTYGVVYSAVAAVRDYMVREGDYGLLSFDIWDGDNQVGTGVLGYKP</sequence>